<keyword evidence="1" id="KW-0728">SH3 domain</keyword>
<dbReference type="Pfam" id="PF07653">
    <property type="entry name" value="SH3_2"/>
    <property type="match status" value="1"/>
</dbReference>
<dbReference type="Gene3D" id="2.30.30.40">
    <property type="entry name" value="SH3 Domains"/>
    <property type="match status" value="1"/>
</dbReference>
<protein>
    <recommendedName>
        <fullName evidence="2">SH3 domain-containing protein</fullName>
    </recommendedName>
</protein>
<feature type="domain" description="SH3" evidence="2">
    <location>
        <begin position="1"/>
        <end position="62"/>
    </location>
</feature>
<dbReference type="OrthoDB" id="1030757at2"/>
<dbReference type="AlphaFoldDB" id="A0A420EBI0"/>
<evidence type="ECO:0000256" key="1">
    <source>
        <dbReference type="ARBA" id="ARBA00022443"/>
    </source>
</evidence>
<organism evidence="3 4">
    <name type="scientific">Alginatibacterium sediminis</name>
    <dbReference type="NCBI Taxonomy" id="2164068"/>
    <lineage>
        <taxon>Bacteria</taxon>
        <taxon>Pseudomonadati</taxon>
        <taxon>Pseudomonadota</taxon>
        <taxon>Gammaproteobacteria</taxon>
        <taxon>Alteromonadales</taxon>
        <taxon>Alteromonadaceae</taxon>
        <taxon>Alginatibacterium</taxon>
    </lineage>
</organism>
<evidence type="ECO:0000313" key="3">
    <source>
        <dbReference type="EMBL" id="RKF18050.1"/>
    </source>
</evidence>
<evidence type="ECO:0000313" key="4">
    <source>
        <dbReference type="Proteomes" id="UP000286482"/>
    </source>
</evidence>
<comment type="caution">
    <text evidence="3">The sequence shown here is derived from an EMBL/GenBank/DDBJ whole genome shotgun (WGS) entry which is preliminary data.</text>
</comment>
<dbReference type="InterPro" id="IPR036028">
    <property type="entry name" value="SH3-like_dom_sf"/>
</dbReference>
<dbReference type="Proteomes" id="UP000286482">
    <property type="component" value="Unassembled WGS sequence"/>
</dbReference>
<proteinExistence type="predicted"/>
<dbReference type="PROSITE" id="PS50002">
    <property type="entry name" value="SH3"/>
    <property type="match status" value="1"/>
</dbReference>
<dbReference type="InterPro" id="IPR001452">
    <property type="entry name" value="SH3_domain"/>
</dbReference>
<dbReference type="SUPFAM" id="SSF50044">
    <property type="entry name" value="SH3-domain"/>
    <property type="match status" value="2"/>
</dbReference>
<sequence length="115" mass="13039">MKYKAIKAYSDAPQQPIVVQRGEVLEFIEASDPNGDWPNWVYCQGIDKQGWVPKQILKLDDSLVTCMQDYSAKEHNLEVGDILLGKDSLNGWAYAAKQDNCDMFAWAPLNCLEEL</sequence>
<gene>
    <name evidence="3" type="ORF">DBZ36_12465</name>
</gene>
<reference evidence="3 4" key="1">
    <citation type="submission" date="2018-09" db="EMBL/GenBank/DDBJ databases">
        <authorList>
            <person name="Wang Z."/>
        </authorList>
    </citation>
    <scope>NUCLEOTIDE SEQUENCE [LARGE SCALE GENOMIC DNA]</scope>
    <source>
        <strain evidence="3 4">ALS 81</strain>
    </source>
</reference>
<name>A0A420EBI0_9ALTE</name>
<evidence type="ECO:0000259" key="2">
    <source>
        <dbReference type="PROSITE" id="PS50002"/>
    </source>
</evidence>
<dbReference type="RefSeq" id="WP_120355276.1">
    <property type="nucleotide sequence ID" value="NZ_RAQO01000006.1"/>
</dbReference>
<keyword evidence="4" id="KW-1185">Reference proteome</keyword>
<accession>A0A420EBI0</accession>
<dbReference type="EMBL" id="RAQO01000006">
    <property type="protein sequence ID" value="RKF18050.1"/>
    <property type="molecule type" value="Genomic_DNA"/>
</dbReference>